<evidence type="ECO:0000313" key="2">
    <source>
        <dbReference type="Proteomes" id="UP000309997"/>
    </source>
</evidence>
<organism evidence="1 2">
    <name type="scientific">Populus alba</name>
    <name type="common">White poplar</name>
    <dbReference type="NCBI Taxonomy" id="43335"/>
    <lineage>
        <taxon>Eukaryota</taxon>
        <taxon>Viridiplantae</taxon>
        <taxon>Streptophyta</taxon>
        <taxon>Embryophyta</taxon>
        <taxon>Tracheophyta</taxon>
        <taxon>Spermatophyta</taxon>
        <taxon>Magnoliopsida</taxon>
        <taxon>eudicotyledons</taxon>
        <taxon>Gunneridae</taxon>
        <taxon>Pentapetalae</taxon>
        <taxon>rosids</taxon>
        <taxon>fabids</taxon>
        <taxon>Malpighiales</taxon>
        <taxon>Salicaceae</taxon>
        <taxon>Saliceae</taxon>
        <taxon>Populus</taxon>
    </lineage>
</organism>
<name>A0ACC4CLY5_POPAL</name>
<dbReference type="EMBL" id="RCHU02000003">
    <property type="protein sequence ID" value="KAL3598248.1"/>
    <property type="molecule type" value="Genomic_DNA"/>
</dbReference>
<sequence length="2190" mass="254077">MHSRTVAVVMTTSKVLTAVVSCVTALMLVHIIPDLLSVKTRELFLKNKAAELDREMGLIRTQEETGRHVRMLTHEIRSTLDRHTILKTTLVELGRTLVLEECALWMPTRTGLELQLSYTLRQQNPVGYTVPIQLPVINQVFSNSARQWHVHELELVEVVADQVAVALSHAAILEESMRARDLLMEQNVALDHARREAETAIRARNDFLAVMNHEMRTPMHAIIALSSLLQETELTPEQRLMVETILKSSNLLATLINDVLDLSRLEDGSLQLDLGTFNLHALFREVLNLIKPIASVKKLHVTLNLAPDLPECAIGDEKRLMQTILNVVGNALKFSKEGSISITAFVAKSESLRDSRAPDFFPAPSDDHFYLCVQVKDAGQGVNPQEIPKLFTKFAQTQTLATRNSSGSGLGLAICKRFVNLMEGHIWIESEGFGKGCTVIFIVKLCIPECSNESKSLFLPKANHGQAGFPGLKVLVLDHNGGSRMVTEGLLVHLGCDVTTVSSIDECLHVYWISTVKWSTGKNNTSLLKASSCIVLCSYMDHGDMSSKKYRHDKRVYLGALKFIPHAVYKLLENMPMPWEQVRDVKVLYHITGAITFVNEIPWVVEPIYLAQMFDPLEPIQLELDEEEDSAVYTWFYDHKPLVKTKLINGPSYRKWHLSLPIMATLHRLAGQLLSDLIDRNYFYLFDMESFFTAKALNMCIPGGPKFEPLYRDMEKGDEDWNEFNDINKLIIRSPLRTEYRIAFPHLYNNRPRKVKLCVYHTPMIMYIKAEDPDLPAFYYDPLIHPITSSNKERREKKIHDDDDDDEDFVMPEGVEPFLEDTQLYTDTTAAGISLLFANRPFNMRSGRMRRAEDIPLVSEWYKEHCPPSYPVKVRVSYQKLLKCFVLNELHHRPPKAQKKKHLFRSLAATKFFQTTELDWAEAGLQVCKQGYNMLNLLIHRKNLNYLHLDYNFNLKPVKTLTTKERKKSRFGNAFHLCREILRLTKLVVDANIQFRLGNVDAFQLADGLQYTFSHVGQLTGMYRYKYRLMRQIRMCKDLKHLIYYRFNTGPVGKGPGCGFWAPMWRVWLFFLRGIVPLLERWLGNLLARQFEGRHSKGTAKTVTKQRVESHFDLELRAAVMHDVLDAMPEGIKQNKARTILQHLSEAWRCWKANIPWKVPGLPVPIENMILRYVKSKADWWTNVAHYNRERIRRGATVDKTVCRKNLGRLTRLWLKAEQLVLYLCGLTRASCSNSFYFHYLIGTSTQLFEGWPICHSRRSCCDLHNYCPLLESRKFSPIPFPPLSYKHDTKLLILALERLKESYSVAVRLNQLQREELGLIEQAYDNPHEALSRIKRHLLTQRAFKEVGIEFMDLYSSLIPVYEIEPLEKITDAYLDQYLWYEGDKRHLFPNWIKPADSEPPPLLVYKWCQGINNLQGIWDTSEGQCVVMLQTKFEKFFEKIDLTMLNRLLRLVLDHNIADYVTAKNNVVLSYKDMSHTNSYGLIRGLQFASFVVQYYGLVLDLLLLGLTRASEIAGPPQMPNEFITYWDTKVETRHPIRLYSRYIDRVHILFRFTHEEARDLIQRYLTEHPDPNNENMVGYQNKKCWPRDARMRLMKHDVNLGRSVFWDMKNRLPRSITTLEWENSFVSVYSKDNPNLLFSMCGFEVRILPKIRMTQEAFSNTRDGVWNLQNEQTKERTAVAFLRVDDEHMKVFENRVRQILMSSGSTTFTKIVNKWNTALIGLMTYFREATVHTQELLDLLVKCENKIQTRIKIGLNSKMPSRFPPVIFYTPKEIGGLGMLSMGHILIPQSDLRYSQQTDVGVTHFRSGMSHEEDQLIPNLYRYIQPWESEFIDSQRVWAEYALKRQEAQAQNRRLTLEDLEDSWDRGIPRINTLFQKDRHTLAYDKGWRVRTDFKQYQVLKQNPFWWTHQRHDGKLWNLNNYRTDVIQALGGVEGILEHTLFKGTYFPTWEGLFWEKASGFEESMKYKKLTNAQRSGLNQIPNRRFTLWWSPTINRANVYVGFQVQLDLTGIFMHGKIPTLKISLIQIFRAHLWQKIHESVVMDLCQVLDQELDALEIETVQKETIHPRKSYKMNSSCADVLLFAAHRWPMSKPSLVAESKDVFDQKASNKYWIDVQLRWGDYDSHDIERYTRAKFMDYTTDNMSIYPSPTGVMIGLDLAYNLHSAFGNWFPGSKPLLAQAMNKIMK</sequence>
<comment type="caution">
    <text evidence="1">The sequence shown here is derived from an EMBL/GenBank/DDBJ whole genome shotgun (WGS) entry which is preliminary data.</text>
</comment>
<keyword evidence="2" id="KW-1185">Reference proteome</keyword>
<proteinExistence type="predicted"/>
<reference evidence="1 2" key="1">
    <citation type="journal article" date="2024" name="Plant Biotechnol. J.">
        <title>Genome and CRISPR/Cas9 system of a widespread forest tree (Populus alba) in the world.</title>
        <authorList>
            <person name="Liu Y.J."/>
            <person name="Jiang P.F."/>
            <person name="Han X.M."/>
            <person name="Li X.Y."/>
            <person name="Wang H.M."/>
            <person name="Wang Y.J."/>
            <person name="Wang X.X."/>
            <person name="Zeng Q.Y."/>
        </authorList>
    </citation>
    <scope>NUCLEOTIDE SEQUENCE [LARGE SCALE GENOMIC DNA]</scope>
    <source>
        <strain evidence="2">cv. PAL-ZL1</strain>
    </source>
</reference>
<protein>
    <submittedName>
        <fullName evidence="1">Uncharacterized protein</fullName>
    </submittedName>
</protein>
<dbReference type="Proteomes" id="UP000309997">
    <property type="component" value="Unassembled WGS sequence"/>
</dbReference>
<gene>
    <name evidence="1" type="ORF">D5086_006166</name>
</gene>
<accession>A0ACC4CLY5</accession>
<evidence type="ECO:0000313" key="1">
    <source>
        <dbReference type="EMBL" id="KAL3598248.1"/>
    </source>
</evidence>
<feature type="non-terminal residue" evidence="1">
    <location>
        <position position="2190"/>
    </location>
</feature>